<evidence type="ECO:0000313" key="2">
    <source>
        <dbReference type="Proteomes" id="UP000616201"/>
    </source>
</evidence>
<dbReference type="RefSeq" id="WP_196934939.1">
    <property type="nucleotide sequence ID" value="NZ_MU158698.1"/>
</dbReference>
<sequence>MEYVVIVEFLVFPAYRKEFYDLLVWEAKAMTEKEKGTLHVTTMLDGGDPNRFVNLCFKG</sequence>
<proteinExistence type="predicted"/>
<protein>
    <recommendedName>
        <fullName evidence="3">Antibiotic biosynthesis monooxygenase</fullName>
    </recommendedName>
</protein>
<evidence type="ECO:0000313" key="1">
    <source>
        <dbReference type="EMBL" id="MBE8712611.1"/>
    </source>
</evidence>
<comment type="caution">
    <text evidence="1">The sequence shown here is derived from an EMBL/GenBank/DDBJ whole genome shotgun (WGS) entry which is preliminary data.</text>
</comment>
<evidence type="ECO:0008006" key="3">
    <source>
        <dbReference type="Google" id="ProtNLM"/>
    </source>
</evidence>
<accession>A0A928UW50</accession>
<reference evidence="1" key="1">
    <citation type="submission" date="2018-02" db="EMBL/GenBank/DDBJ databases">
        <authorList>
            <person name="Vasarhelyi B.M."/>
            <person name="Deshmukh S."/>
            <person name="Balint B."/>
            <person name="Kukolya J."/>
        </authorList>
    </citation>
    <scope>NUCLEOTIDE SEQUENCE</scope>
    <source>
        <strain evidence="1">KB22</strain>
    </source>
</reference>
<dbReference type="EMBL" id="PRDK01000001">
    <property type="protein sequence ID" value="MBE8712611.1"/>
    <property type="molecule type" value="Genomic_DNA"/>
</dbReference>
<dbReference type="AlphaFoldDB" id="A0A928UW50"/>
<keyword evidence="2" id="KW-1185">Reference proteome</keyword>
<dbReference type="InterPro" id="IPR011008">
    <property type="entry name" value="Dimeric_a/b-barrel"/>
</dbReference>
<gene>
    <name evidence="1" type="ORF">C4F49_02800</name>
</gene>
<dbReference type="Proteomes" id="UP000616201">
    <property type="component" value="Unassembled WGS sequence"/>
</dbReference>
<name>A0A928UW50_9SPHI</name>
<organism evidence="1 2">
    <name type="scientific">Sphingobacterium hungaricum</name>
    <dbReference type="NCBI Taxonomy" id="2082723"/>
    <lineage>
        <taxon>Bacteria</taxon>
        <taxon>Pseudomonadati</taxon>
        <taxon>Bacteroidota</taxon>
        <taxon>Sphingobacteriia</taxon>
        <taxon>Sphingobacteriales</taxon>
        <taxon>Sphingobacteriaceae</taxon>
        <taxon>Sphingobacterium</taxon>
    </lineage>
</organism>
<dbReference type="SUPFAM" id="SSF54909">
    <property type="entry name" value="Dimeric alpha+beta barrel"/>
    <property type="match status" value="1"/>
</dbReference>